<dbReference type="PANTHER" id="PTHR43133:SF51">
    <property type="entry name" value="RNA POLYMERASE SIGMA FACTOR"/>
    <property type="match status" value="1"/>
</dbReference>
<evidence type="ECO:0000259" key="5">
    <source>
        <dbReference type="Pfam" id="PF04542"/>
    </source>
</evidence>
<organism evidence="6 7">
    <name type="scientific">Adhaeretor mobilis</name>
    <dbReference type="NCBI Taxonomy" id="1930276"/>
    <lineage>
        <taxon>Bacteria</taxon>
        <taxon>Pseudomonadati</taxon>
        <taxon>Planctomycetota</taxon>
        <taxon>Planctomycetia</taxon>
        <taxon>Pirellulales</taxon>
        <taxon>Lacipirellulaceae</taxon>
        <taxon>Adhaeretor</taxon>
    </lineage>
</organism>
<dbReference type="SUPFAM" id="SSF88946">
    <property type="entry name" value="Sigma2 domain of RNA polymerase sigma factors"/>
    <property type="match status" value="1"/>
</dbReference>
<dbReference type="GO" id="GO:0006352">
    <property type="term" value="P:DNA-templated transcription initiation"/>
    <property type="evidence" value="ECO:0007669"/>
    <property type="project" value="InterPro"/>
</dbReference>
<sequence length="176" mass="20813">MTLAETQGAFARLIARHERDVQSYIFASVSRWADADDIWQETIVRLWEEFDKYEMGTNFSAWAIRVAYYEILTWRKRQSRSHLVFDQALVDVIASEQQQFYSEESRSRLLALEQCLESLDTEKREVLSWFYSRAMRVEQIASVRSSTSDAIYKVLQRTRQSLRLCIQKRLDGKAHT</sequence>
<dbReference type="PANTHER" id="PTHR43133">
    <property type="entry name" value="RNA POLYMERASE ECF-TYPE SIGMA FACTO"/>
    <property type="match status" value="1"/>
</dbReference>
<evidence type="ECO:0000313" key="7">
    <source>
        <dbReference type="Proteomes" id="UP000319852"/>
    </source>
</evidence>
<proteinExistence type="inferred from homology"/>
<dbReference type="InterPro" id="IPR014284">
    <property type="entry name" value="RNA_pol_sigma-70_dom"/>
</dbReference>
<dbReference type="Proteomes" id="UP000319852">
    <property type="component" value="Chromosome"/>
</dbReference>
<dbReference type="Gene3D" id="1.10.1740.10">
    <property type="match status" value="1"/>
</dbReference>
<dbReference type="SUPFAM" id="SSF88659">
    <property type="entry name" value="Sigma3 and sigma4 domains of RNA polymerase sigma factors"/>
    <property type="match status" value="1"/>
</dbReference>
<dbReference type="InterPro" id="IPR036388">
    <property type="entry name" value="WH-like_DNA-bd_sf"/>
</dbReference>
<dbReference type="KEGG" id="amob:HG15A2_42630"/>
<gene>
    <name evidence="6" type="primary">cnrH_4</name>
    <name evidence="6" type="ORF">HG15A2_42630</name>
</gene>
<feature type="domain" description="RNA polymerase sigma-70 region 2" evidence="5">
    <location>
        <begin position="13"/>
        <end position="80"/>
    </location>
</feature>
<dbReference type="Pfam" id="PF04542">
    <property type="entry name" value="Sigma70_r2"/>
    <property type="match status" value="1"/>
</dbReference>
<keyword evidence="4" id="KW-0804">Transcription</keyword>
<protein>
    <submittedName>
        <fullName evidence="6">RNA polymerase sigma factor CnrH</fullName>
    </submittedName>
</protein>
<dbReference type="InterPro" id="IPR013325">
    <property type="entry name" value="RNA_pol_sigma_r2"/>
</dbReference>
<dbReference type="InterPro" id="IPR007627">
    <property type="entry name" value="RNA_pol_sigma70_r2"/>
</dbReference>
<dbReference type="OrthoDB" id="6383365at2"/>
<dbReference type="AlphaFoldDB" id="A0A517N1A8"/>
<accession>A0A517N1A8</accession>
<name>A0A517N1A8_9BACT</name>
<evidence type="ECO:0000256" key="3">
    <source>
        <dbReference type="ARBA" id="ARBA00023082"/>
    </source>
</evidence>
<dbReference type="Gene3D" id="1.10.10.10">
    <property type="entry name" value="Winged helix-like DNA-binding domain superfamily/Winged helix DNA-binding domain"/>
    <property type="match status" value="1"/>
</dbReference>
<evidence type="ECO:0000256" key="4">
    <source>
        <dbReference type="ARBA" id="ARBA00023163"/>
    </source>
</evidence>
<dbReference type="RefSeq" id="WP_145062736.1">
    <property type="nucleotide sequence ID" value="NZ_CP036263.1"/>
</dbReference>
<comment type="similarity">
    <text evidence="1">Belongs to the sigma-70 factor family. ECF subfamily.</text>
</comment>
<evidence type="ECO:0000256" key="1">
    <source>
        <dbReference type="ARBA" id="ARBA00010641"/>
    </source>
</evidence>
<keyword evidence="2" id="KW-0805">Transcription regulation</keyword>
<reference evidence="6 7" key="1">
    <citation type="submission" date="2019-02" db="EMBL/GenBank/DDBJ databases">
        <title>Deep-cultivation of Planctomycetes and their phenomic and genomic characterization uncovers novel biology.</title>
        <authorList>
            <person name="Wiegand S."/>
            <person name="Jogler M."/>
            <person name="Boedeker C."/>
            <person name="Pinto D."/>
            <person name="Vollmers J."/>
            <person name="Rivas-Marin E."/>
            <person name="Kohn T."/>
            <person name="Peeters S.H."/>
            <person name="Heuer A."/>
            <person name="Rast P."/>
            <person name="Oberbeckmann S."/>
            <person name="Bunk B."/>
            <person name="Jeske O."/>
            <person name="Meyerdierks A."/>
            <person name="Storesund J.E."/>
            <person name="Kallscheuer N."/>
            <person name="Luecker S."/>
            <person name="Lage O.M."/>
            <person name="Pohl T."/>
            <person name="Merkel B.J."/>
            <person name="Hornburger P."/>
            <person name="Mueller R.-W."/>
            <person name="Bruemmer F."/>
            <person name="Labrenz M."/>
            <person name="Spormann A.M."/>
            <person name="Op den Camp H."/>
            <person name="Overmann J."/>
            <person name="Amann R."/>
            <person name="Jetten M.S.M."/>
            <person name="Mascher T."/>
            <person name="Medema M.H."/>
            <person name="Devos D.P."/>
            <person name="Kaster A.-K."/>
            <person name="Ovreas L."/>
            <person name="Rohde M."/>
            <person name="Galperin M.Y."/>
            <person name="Jogler C."/>
        </authorList>
    </citation>
    <scope>NUCLEOTIDE SEQUENCE [LARGE SCALE GENOMIC DNA]</scope>
    <source>
        <strain evidence="6 7">HG15A2</strain>
    </source>
</reference>
<dbReference type="NCBIfam" id="TIGR02989">
    <property type="entry name" value="Sig-70_gvs1"/>
    <property type="match status" value="1"/>
</dbReference>
<dbReference type="NCBIfam" id="TIGR02937">
    <property type="entry name" value="sigma70-ECF"/>
    <property type="match status" value="1"/>
</dbReference>
<dbReference type="InterPro" id="IPR013324">
    <property type="entry name" value="RNA_pol_sigma_r3/r4-like"/>
</dbReference>
<keyword evidence="7" id="KW-1185">Reference proteome</keyword>
<keyword evidence="3" id="KW-0731">Sigma factor</keyword>
<dbReference type="InterPro" id="IPR039425">
    <property type="entry name" value="RNA_pol_sigma-70-like"/>
</dbReference>
<dbReference type="EMBL" id="CP036263">
    <property type="protein sequence ID" value="QDT00921.1"/>
    <property type="molecule type" value="Genomic_DNA"/>
</dbReference>
<evidence type="ECO:0000313" key="6">
    <source>
        <dbReference type="EMBL" id="QDT00921.1"/>
    </source>
</evidence>
<dbReference type="GO" id="GO:0016987">
    <property type="term" value="F:sigma factor activity"/>
    <property type="evidence" value="ECO:0007669"/>
    <property type="project" value="UniProtKB-KW"/>
</dbReference>
<dbReference type="InterPro" id="IPR014331">
    <property type="entry name" value="RNA_pol_sigma70_ECF_RHOBA"/>
</dbReference>
<evidence type="ECO:0000256" key="2">
    <source>
        <dbReference type="ARBA" id="ARBA00023015"/>
    </source>
</evidence>